<evidence type="ECO:0000313" key="2">
    <source>
        <dbReference type="EMBL" id="CAG6692773.1"/>
    </source>
</evidence>
<evidence type="ECO:0000256" key="1">
    <source>
        <dbReference type="SAM" id="Phobius"/>
    </source>
</evidence>
<keyword evidence="1" id="KW-0472">Membrane</keyword>
<accession>A0A8D8XD43</accession>
<sequence length="210" mass="23150">MSIVPACIIIAPEGALYCCVLPLFIPYASLEKTISLSNSHNQGALLPFHPSSTFSSFFPRSPSVIPLYSLPLALLTSRPISRSPSVISPIPSSLSSPFAVCFVSSIASSFNFSYPLSLPLFPLFMFSAISCILSLPYHFLSDVVLSPFYPPFFLPFASLCLSLFDPFLFFCVRSLFHQGILLGEFCVFIKVNFDTMNSSLYILVQVKFPV</sequence>
<organism evidence="2">
    <name type="scientific">Cacopsylla melanoneura</name>
    <dbReference type="NCBI Taxonomy" id="428564"/>
    <lineage>
        <taxon>Eukaryota</taxon>
        <taxon>Metazoa</taxon>
        <taxon>Ecdysozoa</taxon>
        <taxon>Arthropoda</taxon>
        <taxon>Hexapoda</taxon>
        <taxon>Insecta</taxon>
        <taxon>Pterygota</taxon>
        <taxon>Neoptera</taxon>
        <taxon>Paraneoptera</taxon>
        <taxon>Hemiptera</taxon>
        <taxon>Sternorrhyncha</taxon>
        <taxon>Psylloidea</taxon>
        <taxon>Psyllidae</taxon>
        <taxon>Psyllinae</taxon>
        <taxon>Cacopsylla</taxon>
    </lineage>
</organism>
<dbReference type="AlphaFoldDB" id="A0A8D8XD43"/>
<feature type="transmembrane region" description="Helical" evidence="1">
    <location>
        <begin position="120"/>
        <end position="140"/>
    </location>
</feature>
<feature type="transmembrane region" description="Helical" evidence="1">
    <location>
        <begin position="152"/>
        <end position="172"/>
    </location>
</feature>
<protein>
    <submittedName>
        <fullName evidence="2">Uncharacterized protein</fullName>
    </submittedName>
</protein>
<keyword evidence="1" id="KW-0812">Transmembrane</keyword>
<proteinExistence type="predicted"/>
<name>A0A8D8XD43_9HEMI</name>
<keyword evidence="1" id="KW-1133">Transmembrane helix</keyword>
<reference evidence="2" key="1">
    <citation type="submission" date="2021-05" db="EMBL/GenBank/DDBJ databases">
        <authorList>
            <person name="Alioto T."/>
            <person name="Alioto T."/>
            <person name="Gomez Garrido J."/>
        </authorList>
    </citation>
    <scope>NUCLEOTIDE SEQUENCE</scope>
</reference>
<dbReference type="EMBL" id="HBUF01308824">
    <property type="protein sequence ID" value="CAG6692773.1"/>
    <property type="molecule type" value="Transcribed_RNA"/>
</dbReference>